<feature type="compositionally biased region" description="Acidic residues" evidence="1">
    <location>
        <begin position="17"/>
        <end position="34"/>
    </location>
</feature>
<feature type="compositionally biased region" description="Basic and acidic residues" evidence="1">
    <location>
        <begin position="1"/>
        <end position="16"/>
    </location>
</feature>
<organism evidence="4">
    <name type="scientific">uncultured Caudovirales phage</name>
    <dbReference type="NCBI Taxonomy" id="2100421"/>
    <lineage>
        <taxon>Viruses</taxon>
        <taxon>Duplodnaviria</taxon>
        <taxon>Heunggongvirae</taxon>
        <taxon>Uroviricota</taxon>
        <taxon>Caudoviricetes</taxon>
        <taxon>Peduoviridae</taxon>
        <taxon>Maltschvirus</taxon>
        <taxon>Maltschvirus maltsch</taxon>
    </lineage>
</organism>
<name>A0A6J5SBX7_9CAUD</name>
<feature type="compositionally biased region" description="Basic and acidic residues" evidence="1">
    <location>
        <begin position="62"/>
        <end position="72"/>
    </location>
</feature>
<evidence type="ECO:0000313" key="4">
    <source>
        <dbReference type="EMBL" id="CAB4211082.1"/>
    </source>
</evidence>
<feature type="compositionally biased region" description="Low complexity" evidence="1">
    <location>
        <begin position="243"/>
        <end position="254"/>
    </location>
</feature>
<evidence type="ECO:0000313" key="5">
    <source>
        <dbReference type="EMBL" id="CAB5226773.1"/>
    </source>
</evidence>
<gene>
    <name evidence="3" type="ORF">UFOVP1303_57</name>
    <name evidence="4" type="ORF">UFOVP1417_79</name>
    <name evidence="5" type="ORF">UFOVP1517_33</name>
    <name evidence="2" type="ORF">UFOVP664_9</name>
</gene>
<proteinExistence type="predicted"/>
<dbReference type="EMBL" id="LR796638">
    <property type="protein sequence ID" value="CAB4155578.1"/>
    <property type="molecule type" value="Genomic_DNA"/>
</dbReference>
<protein>
    <submittedName>
        <fullName evidence="4">Uncharacterized protein</fullName>
    </submittedName>
</protein>
<sequence>MTSTEKAELQEEKLEAVEIESEADDPMDGDDGEDERLSDSRNEEEDGKREARRNERKRRREGQRFARDKTKEEMQWLIEQNKTLQQRLEAVEHHAISAQKGSLDQNYNQAVYAIQKAENDLAKAIEIGDGAKVPELLRQRDQAMAQAAEINRVKNQFSQQPAPQKSEVAERANKWASQNSWFNANGSDPDSLAAKAIDAGLVAEGYDPASKKYWRELDRRIEARLPHRFADNEDSDYTGSQQTGRRGPPVGGTREMSAPGSKKIFVSAERIQAMRDAGYWDDPVLRQRMLKRYQETDRELKSAR</sequence>
<evidence type="ECO:0000313" key="3">
    <source>
        <dbReference type="EMBL" id="CAB4196100.1"/>
    </source>
</evidence>
<dbReference type="EMBL" id="LR798366">
    <property type="protein sequence ID" value="CAB5226773.1"/>
    <property type="molecule type" value="Genomic_DNA"/>
</dbReference>
<dbReference type="EMBL" id="LR797248">
    <property type="protein sequence ID" value="CAB4196100.1"/>
    <property type="molecule type" value="Genomic_DNA"/>
</dbReference>
<feature type="region of interest" description="Disordered" evidence="1">
    <location>
        <begin position="230"/>
        <end position="263"/>
    </location>
</feature>
<accession>A0A6J5SBX7</accession>
<reference evidence="4" key="1">
    <citation type="submission" date="2020-05" db="EMBL/GenBank/DDBJ databases">
        <authorList>
            <person name="Chiriac C."/>
            <person name="Salcher M."/>
            <person name="Ghai R."/>
            <person name="Kavagutti S V."/>
        </authorList>
    </citation>
    <scope>NUCLEOTIDE SEQUENCE</scope>
</reference>
<dbReference type="EMBL" id="LR797366">
    <property type="protein sequence ID" value="CAB4211082.1"/>
    <property type="molecule type" value="Genomic_DNA"/>
</dbReference>
<evidence type="ECO:0000256" key="1">
    <source>
        <dbReference type="SAM" id="MobiDB-lite"/>
    </source>
</evidence>
<feature type="region of interest" description="Disordered" evidence="1">
    <location>
        <begin position="1"/>
        <end position="72"/>
    </location>
</feature>
<evidence type="ECO:0000313" key="2">
    <source>
        <dbReference type="EMBL" id="CAB4155578.1"/>
    </source>
</evidence>
<feature type="compositionally biased region" description="Basic and acidic residues" evidence="1">
    <location>
        <begin position="35"/>
        <end position="53"/>
    </location>
</feature>